<dbReference type="Proteomes" id="UP000236536">
    <property type="component" value="Plasmid pP66_d"/>
</dbReference>
<dbReference type="Gene3D" id="3.90.180.10">
    <property type="entry name" value="Medium-chain alcohol dehydrogenases, catalytic domain"/>
    <property type="match status" value="1"/>
</dbReference>
<feature type="domain" description="Alcohol dehydrogenase-like N-terminal" evidence="3">
    <location>
        <begin position="80"/>
        <end position="161"/>
    </location>
</feature>
<reference evidence="4 5" key="2">
    <citation type="journal article" date="2017" name="Int. J. Syst. Evol. Microbiol.">
        <title>Adaptation of Surface-Associated Bacteria to the Open Ocean: A Genomically Distinct Subpopulation of Phaeobacter gallaeciensis Colonizes Pacific Mesozooplankton.</title>
        <authorList>
            <person name="Freese H.M."/>
            <person name="Methner A."/>
            <person name="Overmann J."/>
        </authorList>
    </citation>
    <scope>NUCLEOTIDE SEQUENCE [LARGE SCALE GENOMIC DNA]</scope>
    <source>
        <strain evidence="4 5">P66</strain>
    </source>
</reference>
<dbReference type="Gene3D" id="3.40.50.720">
    <property type="entry name" value="NAD(P)-binding Rossmann-like Domain"/>
    <property type="match status" value="1"/>
</dbReference>
<protein>
    <submittedName>
        <fullName evidence="4">Quinone oxidoreductase-like protein</fullName>
    </submittedName>
</protein>
<dbReference type="Pfam" id="PF08240">
    <property type="entry name" value="ADH_N"/>
    <property type="match status" value="1"/>
</dbReference>
<name>A0ABM6RL65_9RHOB</name>
<accession>A0ABM6RL65</accession>
<keyword evidence="1" id="KW-0521">NADP</keyword>
<keyword evidence="5" id="KW-1185">Reference proteome</keyword>
<dbReference type="InterPro" id="IPR011032">
    <property type="entry name" value="GroES-like_sf"/>
</dbReference>
<keyword evidence="2" id="KW-0560">Oxidoreductase</keyword>
<reference evidence="4 5" key="1">
    <citation type="journal article" date="2017" name="Genome Biol. Evol.">
        <title>Trajectories and Drivers of Genome Evolution in Surface-Associated Marine Phaeobacter.</title>
        <authorList>
            <person name="Freese H.M."/>
            <person name="Sikorski J."/>
            <person name="Bunk B."/>
            <person name="Scheuner C."/>
            <person name="Meier-Kolthoff J.P."/>
            <person name="Sproer C."/>
            <person name="Gram L."/>
            <person name="Overmann J."/>
        </authorList>
    </citation>
    <scope>NUCLEOTIDE SEQUENCE [LARGE SCALE GENOMIC DNA]</scope>
    <source>
        <strain evidence="4 5">P66</strain>
    </source>
</reference>
<dbReference type="InterPro" id="IPR013154">
    <property type="entry name" value="ADH-like_N"/>
</dbReference>
<evidence type="ECO:0000313" key="5">
    <source>
        <dbReference type="Proteomes" id="UP000236536"/>
    </source>
</evidence>
<keyword evidence="4" id="KW-0614">Plasmid</keyword>
<dbReference type="SUPFAM" id="SSF51735">
    <property type="entry name" value="NAD(P)-binding Rossmann-fold domains"/>
    <property type="match status" value="1"/>
</dbReference>
<evidence type="ECO:0000256" key="2">
    <source>
        <dbReference type="ARBA" id="ARBA00023002"/>
    </source>
</evidence>
<dbReference type="CDD" id="cd05282">
    <property type="entry name" value="ETR_like"/>
    <property type="match status" value="1"/>
</dbReference>
<organism evidence="4 5">
    <name type="scientific">Phaeobacter inhibens</name>
    <dbReference type="NCBI Taxonomy" id="221822"/>
    <lineage>
        <taxon>Bacteria</taxon>
        <taxon>Pseudomonadati</taxon>
        <taxon>Pseudomonadota</taxon>
        <taxon>Alphaproteobacteria</taxon>
        <taxon>Rhodobacterales</taxon>
        <taxon>Roseobacteraceae</taxon>
        <taxon>Phaeobacter</taxon>
    </lineage>
</organism>
<gene>
    <name evidence="4" type="ORF">PhaeoP66_04285</name>
</gene>
<evidence type="ECO:0000259" key="3">
    <source>
        <dbReference type="Pfam" id="PF08240"/>
    </source>
</evidence>
<geneLocation type="plasmid" evidence="4 5">
    <name>pP66_d</name>
</geneLocation>
<dbReference type="PANTHER" id="PTHR48106:SF18">
    <property type="entry name" value="QUINONE OXIDOREDUCTASE PIG3"/>
    <property type="match status" value="1"/>
</dbReference>
<evidence type="ECO:0000256" key="1">
    <source>
        <dbReference type="ARBA" id="ARBA00022857"/>
    </source>
</evidence>
<dbReference type="PANTHER" id="PTHR48106">
    <property type="entry name" value="QUINONE OXIDOREDUCTASE PIG3-RELATED"/>
    <property type="match status" value="1"/>
</dbReference>
<proteinExistence type="predicted"/>
<evidence type="ECO:0000313" key="4">
    <source>
        <dbReference type="EMBL" id="AUQ97011.1"/>
    </source>
</evidence>
<dbReference type="EMBL" id="CP010709">
    <property type="protein sequence ID" value="AUQ97011.1"/>
    <property type="molecule type" value="Genomic_DNA"/>
</dbReference>
<dbReference type="InterPro" id="IPR036291">
    <property type="entry name" value="NAD(P)-bd_dom_sf"/>
</dbReference>
<dbReference type="SUPFAM" id="SSF50129">
    <property type="entry name" value="GroES-like"/>
    <property type="match status" value="1"/>
</dbReference>
<sequence>MPPVNQIPVTLLVRPNTLTTRAPHAGLAPRFVPRCSTKKILHEPMTSEPQLNLALRYHSFGNPRDVLKLESSQLVQRSADALRVRMTCAPINPSDIIPVTGAYRHLTTPPKTAGYEGFGRVVEASPQFAHLLGQRVLPLRGDGTWQRYVDCDPEIAVPVPDSISDSLAARGYINPLSAQFLLQKWPVANKRVIITGAGSNIAALLIQWAQADGAAQITGIYRSPERRDRLETLGVLPVAERDIYSVDAEAREADITFDAVGGPVGSRILNRMRLGTECVGYGLLSGQPVLPDSQNTAAHRRFHLRDELSKLDPEAWQNCFLSIWPRLAAAKLQEIQRIPFEDWQKALDLFEMPGRAHKPMLQF</sequence>